<keyword evidence="1" id="KW-0802">TPR repeat</keyword>
<dbReference type="InterPro" id="IPR011990">
    <property type="entry name" value="TPR-like_helical_dom_sf"/>
</dbReference>
<dbReference type="EMBL" id="CP000554">
    <property type="protein sequence ID" value="ABM79141.1"/>
    <property type="molecule type" value="Genomic_DNA"/>
</dbReference>
<sequence length="764" mass="84412">MNQEEIMQQLQAAVALHNQGELDQAEAIYRQVLAVDENNFYALNFCGCIQREKKRFDDAITLLSSAVSAQPGNPDANYNLGNVFKDAERWDEAISCYEKTLDLKAEYPEALNNLGICLKETEQYEHSEIVLKRAISRQPRFAAAWLNLGNTLKEQKKYSEAIVSYRNAIEVKPDFAEAYLNLGNVLKEEGAVEEAIASYRKAIEVKPDCAGAYFSLGFVLKGEGEVEEAIVSYRNAIEVKPDLAEAYLNLGYVLKEEGDVEEAIASYRQAIEVKPEFADAYLNLGNVLEEEGEIEEAIASYRQAIEVNPDFVEAYSDLGKLFYEGGDYMSSIEFFQKALSLDKNHLKSAATLGFSFFRCGQIDAAISYYSAKLHSGFCSISAYYLFRAVDQIIPSKINSDFDIASEFCASAMQYMGVASILAFGDSHVNVFSGIEGIDVHHVGASTAYNLMSDKSSSGGSKEVWSRLKKVGRNKSSTAVLLCFGEIDCRNHVVMQCYSRGISIEESASNVVSRYLQFINSLLSAGFKVVVYGCYGSGSHFNAVGSEVERNLAALEVNRLLGKGCDDLNSPFFSLNDSFVDEFGLTRRYLMQDDSHLPEKGRAGIEIRSLLMANLMKSCKAMFSLSSIHSLHSSSEWEVSYCNSVIVNMGEASQSFCHWDENGFLALGVHSVSSLWFDMGAQLVVKGFGLEFDSKPSFPPDSSCPFFFRLDGQELLVKKAEYSSGELKVEIGNSYGRYIEILPSVAGGGILDCVSRMLPAVGRAI</sequence>
<protein>
    <submittedName>
        <fullName evidence="2">Uncharacterized protein</fullName>
    </submittedName>
</protein>
<dbReference type="InterPro" id="IPR052384">
    <property type="entry name" value="TMTC_O-mannosyltransferase"/>
</dbReference>
<dbReference type="GO" id="GO:0000030">
    <property type="term" value="F:mannosyltransferase activity"/>
    <property type="evidence" value="ECO:0007669"/>
    <property type="project" value="TreeGrafter"/>
</dbReference>
<evidence type="ECO:0000313" key="2">
    <source>
        <dbReference type="EMBL" id="ABM79141.1"/>
    </source>
</evidence>
<dbReference type="BioCyc" id="PMAR59922:G1G80-2115-MONOMER"/>
<feature type="repeat" description="TPR" evidence="1">
    <location>
        <begin position="74"/>
        <end position="107"/>
    </location>
</feature>
<dbReference type="InterPro" id="IPR019734">
    <property type="entry name" value="TPR_rpt"/>
</dbReference>
<gene>
    <name evidence="2" type="ordered locus">P9303_24081</name>
</gene>
<dbReference type="PROSITE" id="PS50005">
    <property type="entry name" value="TPR"/>
    <property type="match status" value="7"/>
</dbReference>
<reference evidence="2 3" key="1">
    <citation type="journal article" date="2007" name="PLoS Genet.">
        <title>Patterns and implications of gene gain and loss in the evolution of Prochlorococcus.</title>
        <authorList>
            <person name="Kettler G.C."/>
            <person name="Martiny A.C."/>
            <person name="Huang K."/>
            <person name="Zucker J."/>
            <person name="Coleman M.L."/>
            <person name="Rodrigue S."/>
            <person name="Chen F."/>
            <person name="Lapidus A."/>
            <person name="Ferriera S."/>
            <person name="Johnson J."/>
            <person name="Steglich C."/>
            <person name="Church G.M."/>
            <person name="Richardson P."/>
            <person name="Chisholm S.W."/>
        </authorList>
    </citation>
    <scope>NUCLEOTIDE SEQUENCE [LARGE SCALE GENOMIC DNA]</scope>
    <source>
        <strain evidence="2 3">MIT 9303</strain>
    </source>
</reference>
<proteinExistence type="predicted"/>
<feature type="repeat" description="TPR" evidence="1">
    <location>
        <begin position="210"/>
        <end position="243"/>
    </location>
</feature>
<evidence type="ECO:0000256" key="1">
    <source>
        <dbReference type="PROSITE-ProRule" id="PRU00339"/>
    </source>
</evidence>
<dbReference type="Gene3D" id="3.40.50.1110">
    <property type="entry name" value="SGNH hydrolase"/>
    <property type="match status" value="1"/>
</dbReference>
<dbReference type="PANTHER" id="PTHR44216">
    <property type="entry name" value="PROTEIN O-MANNOSYL-TRANSFERASE TMTC2"/>
    <property type="match status" value="1"/>
</dbReference>
<dbReference type="Proteomes" id="UP000002274">
    <property type="component" value="Chromosome"/>
</dbReference>
<dbReference type="KEGG" id="pmf:P9303_24081"/>
<dbReference type="HOGENOM" id="CLU_365175_0_0_3"/>
<dbReference type="PROSITE" id="PS50293">
    <property type="entry name" value="TPR_REGION"/>
    <property type="match status" value="6"/>
</dbReference>
<dbReference type="RefSeq" id="WP_011826998.1">
    <property type="nucleotide sequence ID" value="NC_008820.1"/>
</dbReference>
<feature type="repeat" description="TPR" evidence="1">
    <location>
        <begin position="176"/>
        <end position="209"/>
    </location>
</feature>
<accession>A2CCD1</accession>
<name>A2CCD1_PROM3</name>
<evidence type="ECO:0000313" key="3">
    <source>
        <dbReference type="Proteomes" id="UP000002274"/>
    </source>
</evidence>
<dbReference type="Gene3D" id="1.25.40.10">
    <property type="entry name" value="Tetratricopeptide repeat domain"/>
    <property type="match status" value="5"/>
</dbReference>
<dbReference type="GO" id="GO:0035269">
    <property type="term" value="P:protein O-linked glycosylation via mannose"/>
    <property type="evidence" value="ECO:0007669"/>
    <property type="project" value="TreeGrafter"/>
</dbReference>
<feature type="repeat" description="TPR" evidence="1">
    <location>
        <begin position="244"/>
        <end position="277"/>
    </location>
</feature>
<dbReference type="Pfam" id="PF13432">
    <property type="entry name" value="TPR_16"/>
    <property type="match status" value="1"/>
</dbReference>
<dbReference type="SUPFAM" id="SSF48452">
    <property type="entry name" value="TPR-like"/>
    <property type="match status" value="2"/>
</dbReference>
<dbReference type="SUPFAM" id="SSF52266">
    <property type="entry name" value="SGNH hydrolase"/>
    <property type="match status" value="1"/>
</dbReference>
<dbReference type="AlphaFoldDB" id="A2CCD1"/>
<dbReference type="SMART" id="SM00028">
    <property type="entry name" value="TPR"/>
    <property type="match status" value="10"/>
</dbReference>
<feature type="repeat" description="TPR" evidence="1">
    <location>
        <begin position="142"/>
        <end position="175"/>
    </location>
</feature>
<dbReference type="Pfam" id="PF13424">
    <property type="entry name" value="TPR_12"/>
    <property type="match status" value="1"/>
</dbReference>
<dbReference type="STRING" id="59922.P9303_24081"/>
<feature type="repeat" description="TPR" evidence="1">
    <location>
        <begin position="312"/>
        <end position="345"/>
    </location>
</feature>
<dbReference type="Pfam" id="PF13414">
    <property type="entry name" value="TPR_11"/>
    <property type="match status" value="2"/>
</dbReference>
<feature type="repeat" description="TPR" evidence="1">
    <location>
        <begin position="278"/>
        <end position="311"/>
    </location>
</feature>
<dbReference type="InterPro" id="IPR036514">
    <property type="entry name" value="SGNH_hydro_sf"/>
</dbReference>
<dbReference type="PANTHER" id="PTHR44216:SF3">
    <property type="entry name" value="PROTEIN O-MANNOSYL-TRANSFERASE TMTC2"/>
    <property type="match status" value="1"/>
</dbReference>
<organism evidence="2 3">
    <name type="scientific">Prochlorococcus marinus (strain MIT 9303)</name>
    <dbReference type="NCBI Taxonomy" id="59922"/>
    <lineage>
        <taxon>Bacteria</taxon>
        <taxon>Bacillati</taxon>
        <taxon>Cyanobacteriota</taxon>
        <taxon>Cyanophyceae</taxon>
        <taxon>Synechococcales</taxon>
        <taxon>Prochlorococcaceae</taxon>
        <taxon>Prochlorococcus</taxon>
    </lineage>
</organism>
<dbReference type="Pfam" id="PF13181">
    <property type="entry name" value="TPR_8"/>
    <property type="match status" value="2"/>
</dbReference>